<keyword evidence="3 7" id="KW-0963">Cytoplasm</keyword>
<dbReference type="NCBIfam" id="NF001453">
    <property type="entry name" value="PRK00312.1"/>
    <property type="match status" value="1"/>
</dbReference>
<dbReference type="PROSITE" id="PS01279">
    <property type="entry name" value="PCMT"/>
    <property type="match status" value="1"/>
</dbReference>
<evidence type="ECO:0000256" key="1">
    <source>
        <dbReference type="ARBA" id="ARBA00004496"/>
    </source>
</evidence>
<dbReference type="PANTHER" id="PTHR11579">
    <property type="entry name" value="PROTEIN-L-ISOASPARTATE O-METHYLTRANSFERASE"/>
    <property type="match status" value="1"/>
</dbReference>
<gene>
    <name evidence="7" type="primary">pcm</name>
    <name evidence="8" type="ORF">IPP58_16620</name>
</gene>
<dbReference type="NCBIfam" id="TIGR00080">
    <property type="entry name" value="pimt"/>
    <property type="match status" value="1"/>
</dbReference>
<dbReference type="PANTHER" id="PTHR11579:SF0">
    <property type="entry name" value="PROTEIN-L-ISOASPARTATE(D-ASPARTATE) O-METHYLTRANSFERASE"/>
    <property type="match status" value="1"/>
</dbReference>
<dbReference type="HAMAP" id="MF_00090">
    <property type="entry name" value="PIMT"/>
    <property type="match status" value="1"/>
</dbReference>
<dbReference type="GO" id="GO:0004719">
    <property type="term" value="F:protein-L-isoaspartate (D-aspartate) O-methyltransferase activity"/>
    <property type="evidence" value="ECO:0007669"/>
    <property type="project" value="UniProtKB-UniRule"/>
</dbReference>
<evidence type="ECO:0000313" key="9">
    <source>
        <dbReference type="Proteomes" id="UP000886657"/>
    </source>
</evidence>
<feature type="active site" evidence="7">
    <location>
        <position position="73"/>
    </location>
</feature>
<dbReference type="Pfam" id="PF01135">
    <property type="entry name" value="PCMT"/>
    <property type="match status" value="1"/>
</dbReference>
<keyword evidence="4 7" id="KW-0489">Methyltransferase</keyword>
<accession>A0A9D7SIF4</accession>
<dbReference type="InterPro" id="IPR000682">
    <property type="entry name" value="PCMT"/>
</dbReference>
<dbReference type="FunFam" id="3.40.50.150:FF:000010">
    <property type="entry name" value="Protein-L-isoaspartate O-methyltransferase"/>
    <property type="match status" value="1"/>
</dbReference>
<dbReference type="InterPro" id="IPR029063">
    <property type="entry name" value="SAM-dependent_MTases_sf"/>
</dbReference>
<dbReference type="GO" id="GO:0032259">
    <property type="term" value="P:methylation"/>
    <property type="evidence" value="ECO:0007669"/>
    <property type="project" value="UniProtKB-KW"/>
</dbReference>
<comment type="similarity">
    <text evidence="2 7">Belongs to the methyltransferase superfamily. L-isoaspartyl/D-aspartyl protein methyltransferase family.</text>
</comment>
<dbReference type="EC" id="2.1.1.77" evidence="7"/>
<evidence type="ECO:0000256" key="7">
    <source>
        <dbReference type="HAMAP-Rule" id="MF_00090"/>
    </source>
</evidence>
<evidence type="ECO:0000256" key="4">
    <source>
        <dbReference type="ARBA" id="ARBA00022603"/>
    </source>
</evidence>
<comment type="caution">
    <text evidence="8">The sequence shown here is derived from an EMBL/GenBank/DDBJ whole genome shotgun (WGS) entry which is preliminary data.</text>
</comment>
<organism evidence="8 9">
    <name type="scientific">Candidatus Geothrix skivensis</name>
    <dbReference type="NCBI Taxonomy" id="2954439"/>
    <lineage>
        <taxon>Bacteria</taxon>
        <taxon>Pseudomonadati</taxon>
        <taxon>Acidobacteriota</taxon>
        <taxon>Holophagae</taxon>
        <taxon>Holophagales</taxon>
        <taxon>Holophagaceae</taxon>
        <taxon>Geothrix</taxon>
    </lineage>
</organism>
<keyword evidence="6 7" id="KW-0949">S-adenosyl-L-methionine</keyword>
<comment type="function">
    <text evidence="7">Catalyzes the methyl esterification of L-isoaspartyl residues in peptides and proteins that result from spontaneous decomposition of normal L-aspartyl and L-asparaginyl residues. It plays a role in the repair and/or degradation of damaged proteins.</text>
</comment>
<dbReference type="EMBL" id="JADKIO010000013">
    <property type="protein sequence ID" value="MBK9798070.1"/>
    <property type="molecule type" value="Genomic_DNA"/>
</dbReference>
<proteinExistence type="inferred from homology"/>
<comment type="subcellular location">
    <subcellularLocation>
        <location evidence="1 7">Cytoplasm</location>
    </subcellularLocation>
</comment>
<keyword evidence="5 7" id="KW-0808">Transferase</keyword>
<protein>
    <recommendedName>
        <fullName evidence="7">Protein-L-isoaspartate O-methyltransferase</fullName>
        <ecNumber evidence="7">2.1.1.77</ecNumber>
    </recommendedName>
    <alternativeName>
        <fullName evidence="7">L-isoaspartyl protein carboxyl methyltransferase</fullName>
    </alternativeName>
    <alternativeName>
        <fullName evidence="7">Protein L-isoaspartyl methyltransferase</fullName>
    </alternativeName>
    <alternativeName>
        <fullName evidence="7">Protein-beta-aspartate methyltransferase</fullName>
        <shortName evidence="7">PIMT</shortName>
    </alternativeName>
</protein>
<dbReference type="Gene3D" id="3.40.50.150">
    <property type="entry name" value="Vaccinia Virus protein VP39"/>
    <property type="match status" value="1"/>
</dbReference>
<evidence type="ECO:0000256" key="2">
    <source>
        <dbReference type="ARBA" id="ARBA00005369"/>
    </source>
</evidence>
<dbReference type="AlphaFoldDB" id="A0A9D7SIF4"/>
<dbReference type="GO" id="GO:0005737">
    <property type="term" value="C:cytoplasm"/>
    <property type="evidence" value="ECO:0007669"/>
    <property type="project" value="UniProtKB-SubCell"/>
</dbReference>
<evidence type="ECO:0000313" key="8">
    <source>
        <dbReference type="EMBL" id="MBK9798070.1"/>
    </source>
</evidence>
<dbReference type="Proteomes" id="UP000886657">
    <property type="component" value="Unassembled WGS sequence"/>
</dbReference>
<evidence type="ECO:0000256" key="5">
    <source>
        <dbReference type="ARBA" id="ARBA00022679"/>
    </source>
</evidence>
<evidence type="ECO:0000256" key="3">
    <source>
        <dbReference type="ARBA" id="ARBA00022490"/>
    </source>
</evidence>
<name>A0A9D7SIF4_9BACT</name>
<evidence type="ECO:0000256" key="6">
    <source>
        <dbReference type="ARBA" id="ARBA00022691"/>
    </source>
</evidence>
<dbReference type="SUPFAM" id="SSF53335">
    <property type="entry name" value="S-adenosyl-L-methionine-dependent methyltransferases"/>
    <property type="match status" value="1"/>
</dbReference>
<reference evidence="8" key="1">
    <citation type="submission" date="2020-10" db="EMBL/GenBank/DDBJ databases">
        <title>Connecting structure to function with the recovery of over 1000 high-quality activated sludge metagenome-assembled genomes encoding full-length rRNA genes using long-read sequencing.</title>
        <authorList>
            <person name="Singleton C.M."/>
            <person name="Petriglieri F."/>
            <person name="Kristensen J.M."/>
            <person name="Kirkegaard R.H."/>
            <person name="Michaelsen T.Y."/>
            <person name="Andersen M.H."/>
            <person name="Karst S.M."/>
            <person name="Dueholm M.S."/>
            <person name="Nielsen P.H."/>
            <person name="Albertsen M."/>
        </authorList>
    </citation>
    <scope>NUCLEOTIDE SEQUENCE</scope>
    <source>
        <strain evidence="8">Skiv_18-Q3-R9-52_MAXAC.067</strain>
    </source>
</reference>
<dbReference type="CDD" id="cd02440">
    <property type="entry name" value="AdoMet_MTases"/>
    <property type="match status" value="1"/>
</dbReference>
<comment type="catalytic activity">
    <reaction evidence="7">
        <text>[protein]-L-isoaspartate + S-adenosyl-L-methionine = [protein]-L-isoaspartate alpha-methyl ester + S-adenosyl-L-homocysteine</text>
        <dbReference type="Rhea" id="RHEA:12705"/>
        <dbReference type="Rhea" id="RHEA-COMP:12143"/>
        <dbReference type="Rhea" id="RHEA-COMP:12144"/>
        <dbReference type="ChEBI" id="CHEBI:57856"/>
        <dbReference type="ChEBI" id="CHEBI:59789"/>
        <dbReference type="ChEBI" id="CHEBI:90596"/>
        <dbReference type="ChEBI" id="CHEBI:90598"/>
        <dbReference type="EC" id="2.1.1.77"/>
    </reaction>
</comment>
<sequence>MEPAQPPDPVADAAYATARARMVHDQIAARGVTDARVLGAMARVPRHEFVSAAQRRLAYEDGPLPIGHGQTISQPYIVAFMTAALDPKPDHRVLEIGTGSGYQAAVLSGLVAEVYSIEIVEPLALRAAEDLKRLGHANVKVRVGDGYLGWPEAAPFDAIIVTCAPEQVPQALVEQLRTGGRMIIPVGSQWGGQELVLLRKTARGLEKREVLPVRFVPMVGGNRRP</sequence>
<dbReference type="GO" id="GO:0030091">
    <property type="term" value="P:protein repair"/>
    <property type="evidence" value="ECO:0007669"/>
    <property type="project" value="UniProtKB-UniRule"/>
</dbReference>